<protein>
    <recommendedName>
        <fullName evidence="3">EAL domain-containing protein</fullName>
    </recommendedName>
</protein>
<gene>
    <name evidence="1" type="ORF">SAMN05192562_10782</name>
</gene>
<evidence type="ECO:0008006" key="3">
    <source>
        <dbReference type="Google" id="ProtNLM"/>
    </source>
</evidence>
<organism evidence="1 2">
    <name type="scientific">Kosakonia arachidis</name>
    <dbReference type="NCBI Taxonomy" id="551989"/>
    <lineage>
        <taxon>Bacteria</taxon>
        <taxon>Pseudomonadati</taxon>
        <taxon>Pseudomonadota</taxon>
        <taxon>Gammaproteobacteria</taxon>
        <taxon>Enterobacterales</taxon>
        <taxon>Enterobacteriaceae</taxon>
        <taxon>Kosakonia</taxon>
    </lineage>
</organism>
<sequence>MSALISEVIHSQSKLIVAVTVLSADKRHKLAANVYTNVITHSNAMSALTIHADRWRFQLLSTMPPKMKEQLDYLNQNNITFLQGYCFYKPVSFQELLKILLSKPRVKVVVDGSPRPKDDADNVVG</sequence>
<dbReference type="SUPFAM" id="SSF141868">
    <property type="entry name" value="EAL domain-like"/>
    <property type="match status" value="1"/>
</dbReference>
<dbReference type="EMBL" id="FPAU01000007">
    <property type="protein sequence ID" value="SFU15920.1"/>
    <property type="molecule type" value="Genomic_DNA"/>
</dbReference>
<dbReference type="InterPro" id="IPR035919">
    <property type="entry name" value="EAL_sf"/>
</dbReference>
<dbReference type="AlphaFoldDB" id="A0A1I7DW67"/>
<reference evidence="2" key="1">
    <citation type="submission" date="2016-10" db="EMBL/GenBank/DDBJ databases">
        <authorList>
            <person name="Varghese N."/>
            <person name="Submissions S."/>
        </authorList>
    </citation>
    <scope>NUCLEOTIDE SEQUENCE [LARGE SCALE GENOMIC DNA]</scope>
    <source>
        <strain evidence="2">Ah-143</strain>
    </source>
</reference>
<keyword evidence="2" id="KW-1185">Reference proteome</keyword>
<evidence type="ECO:0000313" key="2">
    <source>
        <dbReference type="Proteomes" id="UP000199187"/>
    </source>
</evidence>
<proteinExistence type="predicted"/>
<dbReference type="Proteomes" id="UP000199187">
    <property type="component" value="Unassembled WGS sequence"/>
</dbReference>
<name>A0A1I7DW67_9ENTR</name>
<evidence type="ECO:0000313" key="1">
    <source>
        <dbReference type="EMBL" id="SFU15920.1"/>
    </source>
</evidence>
<accession>A0A1I7DW67</accession>